<reference evidence="2 3" key="1">
    <citation type="journal article" date="2015" name="Nature">
        <title>rRNA introns, odd ribosomes, and small enigmatic genomes across a large radiation of phyla.</title>
        <authorList>
            <person name="Brown C.T."/>
            <person name="Hug L.A."/>
            <person name="Thomas B.C."/>
            <person name="Sharon I."/>
            <person name="Castelle C.J."/>
            <person name="Singh A."/>
            <person name="Wilkins M.J."/>
            <person name="Williams K.H."/>
            <person name="Banfield J.F."/>
        </authorList>
    </citation>
    <scope>NUCLEOTIDE SEQUENCE [LARGE SCALE GENOMIC DNA]</scope>
</reference>
<protein>
    <recommendedName>
        <fullName evidence="4">Glycerophosphoryl diester phosphodiesterase membrane domain-containing protein</fullName>
    </recommendedName>
</protein>
<accession>A0A0G0NAV0</accession>
<evidence type="ECO:0000313" key="2">
    <source>
        <dbReference type="EMBL" id="KKR09946.1"/>
    </source>
</evidence>
<dbReference type="STRING" id="1618550.UT39_C0025G0009"/>
<keyword evidence="1" id="KW-1133">Transmembrane helix</keyword>
<evidence type="ECO:0000256" key="1">
    <source>
        <dbReference type="SAM" id="Phobius"/>
    </source>
</evidence>
<organism evidence="2 3">
    <name type="scientific">Candidatus Woesebacteria bacterium GW2011_GWA1_39_21</name>
    <dbReference type="NCBI Taxonomy" id="1618550"/>
    <lineage>
        <taxon>Bacteria</taxon>
        <taxon>Candidatus Woeseibacteriota</taxon>
    </lineage>
</organism>
<evidence type="ECO:0008006" key="4">
    <source>
        <dbReference type="Google" id="ProtNLM"/>
    </source>
</evidence>
<dbReference type="Proteomes" id="UP000034246">
    <property type="component" value="Unassembled WGS sequence"/>
</dbReference>
<gene>
    <name evidence="2" type="ORF">UT39_C0025G0009</name>
</gene>
<sequence length="343" mass="37907">MKTPDYSKYIKTSFAIAKKNKWLWIFGALVGAGNNLSFDWISDLAKSKVNDKPAPENLFSLPETSAKVLGSATDAIKDWVYHVPFHKWVMLVVLLIVLVAIGITAVVIIQNWARASLIKSVNKALSGKEVTLQNSSPEGFKYLKKMVLLSLLIFSLTLGLMVAVPLFWVGIYFVVQSVTILKILWFIVGGLLALIIFLITFALTTIVNIHAERFIVLKNYAVLPAFKAAFTAARRTLLPAIITGVVNFVFRIIFGIAVAFSVAVFIGLPTYLTVRAASSDLTLAIILGTATTMAFVIFIFVATLLSAAVNVFTYSNWNQLVNDYYKNQDHDSGEKVKEDNQND</sequence>
<feature type="transmembrane region" description="Helical" evidence="1">
    <location>
        <begin position="183"/>
        <end position="209"/>
    </location>
</feature>
<feature type="transmembrane region" description="Helical" evidence="1">
    <location>
        <begin position="284"/>
        <end position="309"/>
    </location>
</feature>
<keyword evidence="1" id="KW-0472">Membrane</keyword>
<feature type="transmembrane region" description="Helical" evidence="1">
    <location>
        <begin position="221"/>
        <end position="242"/>
    </location>
</feature>
<name>A0A0G0NAV0_9BACT</name>
<evidence type="ECO:0000313" key="3">
    <source>
        <dbReference type="Proteomes" id="UP000034246"/>
    </source>
</evidence>
<feature type="transmembrane region" description="Helical" evidence="1">
    <location>
        <begin position="248"/>
        <end position="272"/>
    </location>
</feature>
<comment type="caution">
    <text evidence="2">The sequence shown here is derived from an EMBL/GenBank/DDBJ whole genome shotgun (WGS) entry which is preliminary data.</text>
</comment>
<feature type="transmembrane region" description="Helical" evidence="1">
    <location>
        <begin position="21"/>
        <end position="41"/>
    </location>
</feature>
<proteinExistence type="predicted"/>
<dbReference type="AlphaFoldDB" id="A0A0G0NAV0"/>
<feature type="transmembrane region" description="Helical" evidence="1">
    <location>
        <begin position="88"/>
        <end position="109"/>
    </location>
</feature>
<feature type="transmembrane region" description="Helical" evidence="1">
    <location>
        <begin position="146"/>
        <end position="171"/>
    </location>
</feature>
<dbReference type="EMBL" id="LBWP01000025">
    <property type="protein sequence ID" value="KKR09946.1"/>
    <property type="molecule type" value="Genomic_DNA"/>
</dbReference>
<keyword evidence="1" id="KW-0812">Transmembrane</keyword>